<dbReference type="PANTHER" id="PTHR43767:SF1">
    <property type="entry name" value="NONRIBOSOMAL PEPTIDE SYNTHASE PES1 (EUROFUNG)-RELATED"/>
    <property type="match status" value="1"/>
</dbReference>
<dbReference type="InterPro" id="IPR042099">
    <property type="entry name" value="ANL_N_sf"/>
</dbReference>
<dbReference type="InterPro" id="IPR000873">
    <property type="entry name" value="AMP-dep_synth/lig_dom"/>
</dbReference>
<name>A0A059L6H0_9PSED</name>
<protein>
    <recommendedName>
        <fullName evidence="4">salicylate--[aryl-carrier protein] ligase</fullName>
        <ecNumber evidence="4">6.2.1.61</ecNumber>
    </recommendedName>
    <alternativeName>
        <fullName evidence="5">Salicylate--[aryl-carrier protein] ligase</fullName>
    </alternativeName>
</protein>
<proteinExistence type="predicted"/>
<comment type="catalytic activity">
    <reaction evidence="3">
        <text>salicylate + holo-[ACP] + ATP = salicyl-[ACP] + AMP + diphosphate</text>
        <dbReference type="Rhea" id="RHEA:61648"/>
        <dbReference type="Rhea" id="RHEA-COMP:9685"/>
        <dbReference type="Rhea" id="RHEA-COMP:19022"/>
        <dbReference type="ChEBI" id="CHEBI:30616"/>
        <dbReference type="ChEBI" id="CHEBI:30762"/>
        <dbReference type="ChEBI" id="CHEBI:33019"/>
        <dbReference type="ChEBI" id="CHEBI:64479"/>
        <dbReference type="ChEBI" id="CHEBI:86464"/>
        <dbReference type="ChEBI" id="CHEBI:456215"/>
        <dbReference type="EC" id="6.2.1.61"/>
    </reaction>
    <physiologicalReaction direction="left-to-right" evidence="3">
        <dbReference type="Rhea" id="RHEA:61649"/>
    </physiologicalReaction>
</comment>
<dbReference type="eggNOG" id="COG1021">
    <property type="taxonomic scope" value="Bacteria"/>
</dbReference>
<evidence type="ECO:0000256" key="1">
    <source>
        <dbReference type="ARBA" id="ARBA00004924"/>
    </source>
</evidence>
<dbReference type="InterPro" id="IPR050237">
    <property type="entry name" value="ATP-dep_AMP-bd_enzyme"/>
</dbReference>
<dbReference type="Pfam" id="PF00501">
    <property type="entry name" value="AMP-binding"/>
    <property type="match status" value="1"/>
</dbReference>
<dbReference type="FunFam" id="2.30.38.10:FF:000003">
    <property type="entry name" value="Vibriobactin-specific 2,3-dihydroxybenzoate-AMP ligase"/>
    <property type="match status" value="1"/>
</dbReference>
<evidence type="ECO:0000256" key="3">
    <source>
        <dbReference type="ARBA" id="ARBA00050154"/>
    </source>
</evidence>
<comment type="pathway">
    <text evidence="1">Siderophore biosynthesis.</text>
</comment>
<sequence length="529" mass="57889">MKSLTPRADFENYIRMKALPEADLSSSLTGWVEKYSDRIALKDEHRQLSYAGLLRESTGFAHWLSAHGLQADDRVLVQLPNSVNFFVVLFAVIRVGALPVLVLPGHRAHEAKGVHQTAGSSFYITQREHDGFGYESIATALVGEGLPREGVVFVDDLDFSALAAVSGTDTFPMPAIDDVALLLLSGGTTNTPKLIPRTHADYVLNFSEMAKACLLDQSSRYLCAVPVAHNFALGCPGVLGVLAVGGFAYLLPRPDILDFAEVVTREQITVTALVPALAELLIEYLELGVEGFSSLMLLQVGAARFSEVSAQKLRALLDCELQHIYGMAEGLLCFNRRFDPLSLKVSTQGRPLSIFDELRVVDEQGQPVIEGEVGELYVRGPYTIRGYYNNEEANHTGFDPDGFYKTGDLVRLDHGNNVVVVGRAKEQINRAGEKYSPADTEKVMLAWDRVVGCSIVGIENITEGDKAVFFIRSSGEHVTREDVCRYLEAQGVAGYKFPDEVVMVNSLPLTAVGKIDKKRLVASYAVAQD</sequence>
<dbReference type="SUPFAM" id="SSF56801">
    <property type="entry name" value="Acetyl-CoA synthetase-like"/>
    <property type="match status" value="1"/>
</dbReference>
<dbReference type="Gene3D" id="3.30.300.30">
    <property type="match status" value="1"/>
</dbReference>
<evidence type="ECO:0000256" key="4">
    <source>
        <dbReference type="ARBA" id="ARBA00066647"/>
    </source>
</evidence>
<dbReference type="RefSeq" id="WP_033056071.1">
    <property type="nucleotide sequence ID" value="NZ_AZQQ01000066.1"/>
</dbReference>
<feature type="domain" description="AMP-dependent synthetase/ligase" evidence="6">
    <location>
        <begin position="31"/>
        <end position="388"/>
    </location>
</feature>
<keyword evidence="2" id="KW-0436">Ligase</keyword>
<dbReference type="InterPro" id="IPR045851">
    <property type="entry name" value="AMP-bd_C_sf"/>
</dbReference>
<gene>
    <name evidence="8" type="ORF">V466_08875</name>
</gene>
<feature type="domain" description="AMP-binding enzyme C-terminal" evidence="7">
    <location>
        <begin position="441"/>
        <end position="514"/>
    </location>
</feature>
<dbReference type="PANTHER" id="PTHR43767">
    <property type="entry name" value="LONG-CHAIN-FATTY-ACID--COA LIGASE"/>
    <property type="match status" value="1"/>
</dbReference>
<organism evidence="8 9">
    <name type="scientific">Pseudomonas mandelii PD30</name>
    <dbReference type="NCBI Taxonomy" id="1419583"/>
    <lineage>
        <taxon>Bacteria</taxon>
        <taxon>Pseudomonadati</taxon>
        <taxon>Pseudomonadota</taxon>
        <taxon>Gammaproteobacteria</taxon>
        <taxon>Pseudomonadales</taxon>
        <taxon>Pseudomonadaceae</taxon>
        <taxon>Pseudomonas</taxon>
    </lineage>
</organism>
<evidence type="ECO:0000313" key="9">
    <source>
        <dbReference type="Proteomes" id="UP000026739"/>
    </source>
</evidence>
<evidence type="ECO:0000256" key="5">
    <source>
        <dbReference type="ARBA" id="ARBA00077773"/>
    </source>
</evidence>
<dbReference type="Proteomes" id="UP000026739">
    <property type="component" value="Unassembled WGS sequence"/>
</dbReference>
<evidence type="ECO:0000256" key="2">
    <source>
        <dbReference type="ARBA" id="ARBA00022598"/>
    </source>
</evidence>
<dbReference type="Gene3D" id="3.40.50.12780">
    <property type="entry name" value="N-terminal domain of ligase-like"/>
    <property type="match status" value="1"/>
</dbReference>
<dbReference type="EC" id="6.2.1.61" evidence="4"/>
<dbReference type="EMBL" id="AZQQ01000066">
    <property type="protein sequence ID" value="KDD69584.1"/>
    <property type="molecule type" value="Genomic_DNA"/>
</dbReference>
<comment type="caution">
    <text evidence="8">The sequence shown here is derived from an EMBL/GenBank/DDBJ whole genome shotgun (WGS) entry which is preliminary data.</text>
</comment>
<dbReference type="GO" id="GO:0016878">
    <property type="term" value="F:acid-thiol ligase activity"/>
    <property type="evidence" value="ECO:0007669"/>
    <property type="project" value="UniProtKB-ARBA"/>
</dbReference>
<reference evidence="8 9" key="1">
    <citation type="submission" date="2013-12" db="EMBL/GenBank/DDBJ databases">
        <authorList>
            <person name="Formusa P.A."/>
            <person name="Habash M."/>
            <person name="Lee H."/>
            <person name="Trevors J.T."/>
        </authorList>
    </citation>
    <scope>NUCLEOTIDE SEQUENCE [LARGE SCALE GENOMIC DNA]</scope>
    <source>
        <strain evidence="8 9">PD30</strain>
    </source>
</reference>
<dbReference type="Pfam" id="PF13193">
    <property type="entry name" value="AMP-binding_C"/>
    <property type="match status" value="1"/>
</dbReference>
<accession>A0A059L6H0</accession>
<evidence type="ECO:0000313" key="8">
    <source>
        <dbReference type="EMBL" id="KDD69584.1"/>
    </source>
</evidence>
<dbReference type="AlphaFoldDB" id="A0A059L6H0"/>
<dbReference type="InterPro" id="IPR025110">
    <property type="entry name" value="AMP-bd_C"/>
</dbReference>
<evidence type="ECO:0000259" key="6">
    <source>
        <dbReference type="Pfam" id="PF00501"/>
    </source>
</evidence>
<evidence type="ECO:0000259" key="7">
    <source>
        <dbReference type="Pfam" id="PF13193"/>
    </source>
</evidence>